<keyword evidence="3" id="KW-0732">Signal</keyword>
<protein>
    <submittedName>
        <fullName evidence="6">Uncharacterized protein LOC113045785</fullName>
    </submittedName>
</protein>
<accession>A0A6P6JQT7</accession>
<evidence type="ECO:0000256" key="2">
    <source>
        <dbReference type="SAM" id="Phobius"/>
    </source>
</evidence>
<keyword evidence="1" id="KW-0325">Glycoprotein</keyword>
<evidence type="ECO:0000313" key="6">
    <source>
        <dbReference type="RefSeq" id="XP_026062219.1"/>
    </source>
</evidence>
<dbReference type="SUPFAM" id="SSF54452">
    <property type="entry name" value="MHC antigen-recognition domain"/>
    <property type="match status" value="1"/>
</dbReference>
<feature type="transmembrane region" description="Helical" evidence="2">
    <location>
        <begin position="169"/>
        <end position="190"/>
    </location>
</feature>
<keyword evidence="2" id="KW-1133">Transmembrane helix</keyword>
<evidence type="ECO:0000259" key="4">
    <source>
        <dbReference type="Pfam" id="PF00129"/>
    </source>
</evidence>
<organism evidence="5 6">
    <name type="scientific">Carassius auratus</name>
    <name type="common">Goldfish</name>
    <dbReference type="NCBI Taxonomy" id="7957"/>
    <lineage>
        <taxon>Eukaryota</taxon>
        <taxon>Metazoa</taxon>
        <taxon>Chordata</taxon>
        <taxon>Craniata</taxon>
        <taxon>Vertebrata</taxon>
        <taxon>Euteleostomi</taxon>
        <taxon>Actinopterygii</taxon>
        <taxon>Neopterygii</taxon>
        <taxon>Teleostei</taxon>
        <taxon>Ostariophysi</taxon>
        <taxon>Cypriniformes</taxon>
        <taxon>Cyprinidae</taxon>
        <taxon>Cyprininae</taxon>
        <taxon>Carassius</taxon>
    </lineage>
</organism>
<dbReference type="AlphaFoldDB" id="A0A6P6JQT7"/>
<keyword evidence="2" id="KW-0812">Transmembrane</keyword>
<dbReference type="GeneID" id="113045785"/>
<proteinExistence type="predicted"/>
<dbReference type="InterPro" id="IPR011161">
    <property type="entry name" value="MHC_I-like_Ag-recog"/>
</dbReference>
<dbReference type="InterPro" id="IPR037055">
    <property type="entry name" value="MHC_I-like_Ag-recog_sf"/>
</dbReference>
<dbReference type="Proteomes" id="UP000515129">
    <property type="component" value="Chromosome 27"/>
</dbReference>
<evidence type="ECO:0000256" key="3">
    <source>
        <dbReference type="SAM" id="SignalP"/>
    </source>
</evidence>
<feature type="domain" description="MHC class I-like antigen recognition-like" evidence="4">
    <location>
        <begin position="83"/>
        <end position="153"/>
    </location>
</feature>
<feature type="signal peptide" evidence="3">
    <location>
        <begin position="1"/>
        <end position="16"/>
    </location>
</feature>
<sequence length="243" mass="27557">MLLFATFAFLVDLSWALPTDIIIQFERSVLLNGTVVERILISDANLKGHFDQQPVVRPIQDEVLKMMVEKDHETASYGTYIRLRECKLRGYRVLQLSDRFQLNGKDYLTLDSDSDSWTVLMPEAQGLKSWTLKAERASLDKTHLKEECEEFIKQINDAPNQEGLGVLRVMAPVLCTFLFIGFVFMSLLIFKGHGHQPGGVLGSIIHYPAHHFEVPLNEQSQKDISQVPVLKGPYSNHLTCPTT</sequence>
<evidence type="ECO:0000313" key="5">
    <source>
        <dbReference type="Proteomes" id="UP000515129"/>
    </source>
</evidence>
<dbReference type="Pfam" id="PF00129">
    <property type="entry name" value="MHC_I"/>
    <property type="match status" value="1"/>
</dbReference>
<dbReference type="InterPro" id="IPR011162">
    <property type="entry name" value="MHC_I/II-like_Ag-recog"/>
</dbReference>
<gene>
    <name evidence="6" type="primary">LOC113045785</name>
</gene>
<feature type="chain" id="PRO_5027581353" evidence="3">
    <location>
        <begin position="17"/>
        <end position="243"/>
    </location>
</feature>
<keyword evidence="2" id="KW-0472">Membrane</keyword>
<dbReference type="RefSeq" id="XP_026062219.1">
    <property type="nucleotide sequence ID" value="XM_026206434.1"/>
</dbReference>
<dbReference type="Gene3D" id="3.30.500.10">
    <property type="entry name" value="MHC class I-like antigen recognition-like"/>
    <property type="match status" value="1"/>
</dbReference>
<dbReference type="OrthoDB" id="8936769at2759"/>
<name>A0A6P6JQT7_CARAU</name>
<dbReference type="KEGG" id="caua:113045785"/>
<keyword evidence="5" id="KW-1185">Reference proteome</keyword>
<evidence type="ECO:0000256" key="1">
    <source>
        <dbReference type="ARBA" id="ARBA00023180"/>
    </source>
</evidence>
<reference evidence="6" key="1">
    <citation type="submission" date="2025-08" db="UniProtKB">
        <authorList>
            <consortium name="RefSeq"/>
        </authorList>
    </citation>
    <scope>IDENTIFICATION</scope>
    <source>
        <strain evidence="6">Wakin</strain>
        <tissue evidence="6">Muscle</tissue>
    </source>
</reference>